<evidence type="ECO:0000256" key="3">
    <source>
        <dbReference type="ARBA" id="ARBA00022692"/>
    </source>
</evidence>
<keyword evidence="9" id="KW-1185">Reference proteome</keyword>
<dbReference type="GO" id="GO:0005886">
    <property type="term" value="C:plasma membrane"/>
    <property type="evidence" value="ECO:0007669"/>
    <property type="project" value="UniProtKB-SubCell"/>
</dbReference>
<feature type="transmembrane region" description="Helical" evidence="6">
    <location>
        <begin position="334"/>
        <end position="353"/>
    </location>
</feature>
<evidence type="ECO:0000256" key="4">
    <source>
        <dbReference type="ARBA" id="ARBA00022989"/>
    </source>
</evidence>
<evidence type="ECO:0000259" key="7">
    <source>
        <dbReference type="PROSITE" id="PS50850"/>
    </source>
</evidence>
<dbReference type="PROSITE" id="PS50850">
    <property type="entry name" value="MFS"/>
    <property type="match status" value="1"/>
</dbReference>
<feature type="domain" description="Major facilitator superfamily (MFS) profile" evidence="7">
    <location>
        <begin position="33"/>
        <end position="474"/>
    </location>
</feature>
<keyword evidence="2" id="KW-0813">Transport</keyword>
<dbReference type="AlphaFoldDB" id="A0A516PXK5"/>
<dbReference type="KEGG" id="mik:FOE78_08395"/>
<evidence type="ECO:0000313" key="9">
    <source>
        <dbReference type="Proteomes" id="UP000319263"/>
    </source>
</evidence>
<dbReference type="PANTHER" id="PTHR23511:SF34">
    <property type="entry name" value="SYNAPTIC VESICLE GLYCOPROTEIN 2"/>
    <property type="match status" value="1"/>
</dbReference>
<organism evidence="8 9">
    <name type="scientific">Microlunatus elymi</name>
    <dbReference type="NCBI Taxonomy" id="2596828"/>
    <lineage>
        <taxon>Bacteria</taxon>
        <taxon>Bacillati</taxon>
        <taxon>Actinomycetota</taxon>
        <taxon>Actinomycetes</taxon>
        <taxon>Propionibacteriales</taxon>
        <taxon>Propionibacteriaceae</taxon>
        <taxon>Microlunatus</taxon>
    </lineage>
</organism>
<dbReference type="InterPro" id="IPR036259">
    <property type="entry name" value="MFS_trans_sf"/>
</dbReference>
<evidence type="ECO:0000256" key="1">
    <source>
        <dbReference type="ARBA" id="ARBA00004651"/>
    </source>
</evidence>
<feature type="transmembrane region" description="Helical" evidence="6">
    <location>
        <begin position="163"/>
        <end position="185"/>
    </location>
</feature>
<dbReference type="Proteomes" id="UP000319263">
    <property type="component" value="Chromosome"/>
</dbReference>
<dbReference type="RefSeq" id="WP_143985880.1">
    <property type="nucleotide sequence ID" value="NZ_CP041692.1"/>
</dbReference>
<keyword evidence="5 6" id="KW-0472">Membrane</keyword>
<feature type="transmembrane region" description="Helical" evidence="6">
    <location>
        <begin position="75"/>
        <end position="93"/>
    </location>
</feature>
<feature type="transmembrane region" description="Helical" evidence="6">
    <location>
        <begin position="360"/>
        <end position="379"/>
    </location>
</feature>
<dbReference type="InterPro" id="IPR005828">
    <property type="entry name" value="MFS_sugar_transport-like"/>
</dbReference>
<feature type="transmembrane region" description="Helical" evidence="6">
    <location>
        <begin position="449"/>
        <end position="468"/>
    </location>
</feature>
<comment type="subcellular location">
    <subcellularLocation>
        <location evidence="1">Cell membrane</location>
        <topology evidence="1">Multi-pass membrane protein</topology>
    </subcellularLocation>
</comment>
<dbReference type="PROSITE" id="PS00217">
    <property type="entry name" value="SUGAR_TRANSPORT_2"/>
    <property type="match status" value="1"/>
</dbReference>
<dbReference type="GO" id="GO:0022857">
    <property type="term" value="F:transmembrane transporter activity"/>
    <property type="evidence" value="ECO:0007669"/>
    <property type="project" value="InterPro"/>
</dbReference>
<dbReference type="Pfam" id="PF00083">
    <property type="entry name" value="Sugar_tr"/>
    <property type="match status" value="1"/>
</dbReference>
<sequence>MAAQPSTDSRERSGPGIIARLERLQVWSLSYGFIIIIGLGFLFTFYDIFDINVSFIQTCVDLKPGCTPETALGSLPLPVVLNLAGYVVGTLVLSPVADRIGRRNMLLITMLITGLGSLYNAFAPDYANFVIARVITGIGIGADLAIVNTYINEVSPRPARARFTTMIFINSAVGAMIGIWLGLILTTEAEKWPLGLPFAVAGPAFGNGWRWMYGIGALLALIAVLLRIQLPESPRWLIARDRAPEADHIVADMEERARHRGPLADPDYDIPASAVTPPPRVPYSTLFTNPLYRRRILLLFALWFIGYITVYSYASGFTSVLSALKYPPPEAGVIAAVGSFGFVGGTIVMTFIVEKLERRYWLPIAAAVTLIGAFLIAVAGTQITVALIGSILVFAGFNLWVSPTYALSAECFPTRARTTGFALVDGVGHIGGGIGVLAIAPILPHLSTLGALMLISSFLVIAAVLAQFTPHTRARNLDHISP</sequence>
<dbReference type="PANTHER" id="PTHR23511">
    <property type="entry name" value="SYNAPTIC VESICLE GLYCOPROTEIN 2"/>
    <property type="match status" value="1"/>
</dbReference>
<dbReference type="Gene3D" id="1.20.1250.20">
    <property type="entry name" value="MFS general substrate transporter like domains"/>
    <property type="match status" value="1"/>
</dbReference>
<dbReference type="InterPro" id="IPR020846">
    <property type="entry name" value="MFS_dom"/>
</dbReference>
<name>A0A516PXK5_9ACTN</name>
<dbReference type="OrthoDB" id="4008739at2"/>
<accession>A0A516PXK5</accession>
<proteinExistence type="predicted"/>
<dbReference type="PROSITE" id="PS00216">
    <property type="entry name" value="SUGAR_TRANSPORT_1"/>
    <property type="match status" value="1"/>
</dbReference>
<keyword evidence="4 6" id="KW-1133">Transmembrane helix</keyword>
<evidence type="ECO:0000256" key="5">
    <source>
        <dbReference type="ARBA" id="ARBA00023136"/>
    </source>
</evidence>
<feature type="transmembrane region" description="Helical" evidence="6">
    <location>
        <begin position="385"/>
        <end position="408"/>
    </location>
</feature>
<feature type="transmembrane region" description="Helical" evidence="6">
    <location>
        <begin position="296"/>
        <end position="314"/>
    </location>
</feature>
<feature type="transmembrane region" description="Helical" evidence="6">
    <location>
        <begin position="129"/>
        <end position="151"/>
    </location>
</feature>
<evidence type="ECO:0000256" key="2">
    <source>
        <dbReference type="ARBA" id="ARBA00022448"/>
    </source>
</evidence>
<keyword evidence="3 6" id="KW-0812">Transmembrane</keyword>
<feature type="transmembrane region" description="Helical" evidence="6">
    <location>
        <begin position="105"/>
        <end position="123"/>
    </location>
</feature>
<dbReference type="CDD" id="cd17316">
    <property type="entry name" value="MFS_SV2_like"/>
    <property type="match status" value="1"/>
</dbReference>
<protein>
    <submittedName>
        <fullName evidence="8">MFS transporter</fullName>
    </submittedName>
</protein>
<dbReference type="InterPro" id="IPR005829">
    <property type="entry name" value="Sugar_transporter_CS"/>
</dbReference>
<feature type="transmembrane region" description="Helical" evidence="6">
    <location>
        <begin position="420"/>
        <end position="443"/>
    </location>
</feature>
<evidence type="ECO:0000256" key="6">
    <source>
        <dbReference type="SAM" id="Phobius"/>
    </source>
</evidence>
<gene>
    <name evidence="8" type="ORF">FOE78_08395</name>
</gene>
<reference evidence="8 9" key="1">
    <citation type="submission" date="2019-07" db="EMBL/GenBank/DDBJ databases">
        <title>Microlunatus dokdonensis sp. nov. isolated from the rhizospheric soil of the wild plant Elymus tsukushiensis.</title>
        <authorList>
            <person name="Ghim S.-Y."/>
            <person name="Hwang Y.-J."/>
            <person name="Son J.-S."/>
            <person name="Shin J.-H."/>
        </authorList>
    </citation>
    <scope>NUCLEOTIDE SEQUENCE [LARGE SCALE GENOMIC DNA]</scope>
    <source>
        <strain evidence="8 9">KUDC0627</strain>
    </source>
</reference>
<feature type="transmembrane region" description="Helical" evidence="6">
    <location>
        <begin position="211"/>
        <end position="230"/>
    </location>
</feature>
<dbReference type="EMBL" id="CP041692">
    <property type="protein sequence ID" value="QDP95914.1"/>
    <property type="molecule type" value="Genomic_DNA"/>
</dbReference>
<evidence type="ECO:0000313" key="8">
    <source>
        <dbReference type="EMBL" id="QDP95914.1"/>
    </source>
</evidence>
<dbReference type="SUPFAM" id="SSF103473">
    <property type="entry name" value="MFS general substrate transporter"/>
    <property type="match status" value="1"/>
</dbReference>
<feature type="transmembrane region" description="Helical" evidence="6">
    <location>
        <begin position="26"/>
        <end position="46"/>
    </location>
</feature>